<keyword evidence="4" id="KW-1185">Reference proteome</keyword>
<dbReference type="InterPro" id="IPR050879">
    <property type="entry name" value="Acyltransferase_3"/>
</dbReference>
<dbReference type="GO" id="GO:0016747">
    <property type="term" value="F:acyltransferase activity, transferring groups other than amino-acyl groups"/>
    <property type="evidence" value="ECO:0007669"/>
    <property type="project" value="InterPro"/>
</dbReference>
<feature type="domain" description="Acyltransferase 3" evidence="2">
    <location>
        <begin position="7"/>
        <end position="316"/>
    </location>
</feature>
<evidence type="ECO:0000313" key="4">
    <source>
        <dbReference type="Proteomes" id="UP000321168"/>
    </source>
</evidence>
<comment type="caution">
    <text evidence="3">The sequence shown here is derived from an EMBL/GenBank/DDBJ whole genome shotgun (WGS) entry which is preliminary data.</text>
</comment>
<feature type="transmembrane region" description="Helical" evidence="1">
    <location>
        <begin position="153"/>
        <end position="174"/>
    </location>
</feature>
<dbReference type="Proteomes" id="UP000321168">
    <property type="component" value="Unassembled WGS sequence"/>
</dbReference>
<sequence>MKRLQVIEFLKGFSIFTIVIFHLLQKAHLEGILSKLIGFGGTGIHLFVLLSGFGLYLSFQKKPLALVPFLKKRFSKIYIPYILVVLFSALISLFIPLFENSWFALGGHVFLYKMFNESIMGSYGYPFWFVSMIIQFYLVFHLLVFVKKRVPAIPFFIGGLIISLSWSFLVLYLGKAHLRVWNSFFLQYLWEFALGMVLAERYATGKGINWNPGVLVVGIIAIVNCALYALLALKGGETGKMLNDIPALLGYSFAALFLYKLPIAILKKFFLFTGGISFSVYLWHIFSYRLLAYVMGDASIAAVLILSLLLCYLIAWKFQDVVNWIYKKLGV</sequence>
<feature type="transmembrane region" description="Helical" evidence="1">
    <location>
        <begin position="78"/>
        <end position="105"/>
    </location>
</feature>
<dbReference type="GO" id="GO:0000271">
    <property type="term" value="P:polysaccharide biosynthetic process"/>
    <property type="evidence" value="ECO:0007669"/>
    <property type="project" value="TreeGrafter"/>
</dbReference>
<keyword evidence="3" id="KW-0808">Transferase</keyword>
<keyword evidence="3" id="KW-0012">Acyltransferase</keyword>
<keyword evidence="1" id="KW-0812">Transmembrane</keyword>
<dbReference type="RefSeq" id="WP_147014733.1">
    <property type="nucleotide sequence ID" value="NZ_VORB01000007.1"/>
</dbReference>
<feature type="transmembrane region" description="Helical" evidence="1">
    <location>
        <begin position="210"/>
        <end position="233"/>
    </location>
</feature>
<name>A0A5C6V117_9FLAO</name>
<feature type="transmembrane region" description="Helical" evidence="1">
    <location>
        <begin position="36"/>
        <end position="57"/>
    </location>
</feature>
<dbReference type="OrthoDB" id="128906at2"/>
<dbReference type="PANTHER" id="PTHR23028">
    <property type="entry name" value="ACETYLTRANSFERASE"/>
    <property type="match status" value="1"/>
</dbReference>
<feature type="transmembrane region" description="Helical" evidence="1">
    <location>
        <begin position="298"/>
        <end position="318"/>
    </location>
</feature>
<keyword evidence="1" id="KW-0472">Membrane</keyword>
<feature type="transmembrane region" description="Helical" evidence="1">
    <location>
        <begin position="7"/>
        <end position="24"/>
    </location>
</feature>
<feature type="transmembrane region" description="Helical" evidence="1">
    <location>
        <begin position="180"/>
        <end position="198"/>
    </location>
</feature>
<feature type="transmembrane region" description="Helical" evidence="1">
    <location>
        <begin position="125"/>
        <end position="146"/>
    </location>
</feature>
<dbReference type="EMBL" id="VORB01000007">
    <property type="protein sequence ID" value="TXC78311.1"/>
    <property type="molecule type" value="Genomic_DNA"/>
</dbReference>
<dbReference type="Pfam" id="PF01757">
    <property type="entry name" value="Acyl_transf_3"/>
    <property type="match status" value="1"/>
</dbReference>
<evidence type="ECO:0000259" key="2">
    <source>
        <dbReference type="Pfam" id="PF01757"/>
    </source>
</evidence>
<protein>
    <submittedName>
        <fullName evidence="3">Acyltransferase</fullName>
    </submittedName>
</protein>
<evidence type="ECO:0000256" key="1">
    <source>
        <dbReference type="SAM" id="Phobius"/>
    </source>
</evidence>
<evidence type="ECO:0000313" key="3">
    <source>
        <dbReference type="EMBL" id="TXC78311.1"/>
    </source>
</evidence>
<gene>
    <name evidence="3" type="ORF">FRX97_08255</name>
</gene>
<dbReference type="AlphaFoldDB" id="A0A5C6V117"/>
<dbReference type="PANTHER" id="PTHR23028:SF53">
    <property type="entry name" value="ACYL_TRANSF_3 DOMAIN-CONTAINING PROTEIN"/>
    <property type="match status" value="1"/>
</dbReference>
<dbReference type="GO" id="GO:0016020">
    <property type="term" value="C:membrane"/>
    <property type="evidence" value="ECO:0007669"/>
    <property type="project" value="TreeGrafter"/>
</dbReference>
<reference evidence="3 4" key="1">
    <citation type="submission" date="2019-08" db="EMBL/GenBank/DDBJ databases">
        <title>Genome of Luteibaculum oceani JCM 18817.</title>
        <authorList>
            <person name="Bowman J.P."/>
        </authorList>
    </citation>
    <scope>NUCLEOTIDE SEQUENCE [LARGE SCALE GENOMIC DNA]</scope>
    <source>
        <strain evidence="3 4">JCM 18817</strain>
    </source>
</reference>
<dbReference type="InterPro" id="IPR002656">
    <property type="entry name" value="Acyl_transf_3_dom"/>
</dbReference>
<proteinExistence type="predicted"/>
<feature type="transmembrane region" description="Helical" evidence="1">
    <location>
        <begin position="269"/>
        <end position="286"/>
    </location>
</feature>
<accession>A0A5C6V117</accession>
<feature type="transmembrane region" description="Helical" evidence="1">
    <location>
        <begin position="245"/>
        <end position="262"/>
    </location>
</feature>
<keyword evidence="1" id="KW-1133">Transmembrane helix</keyword>
<organism evidence="3 4">
    <name type="scientific">Luteibaculum oceani</name>
    <dbReference type="NCBI Taxonomy" id="1294296"/>
    <lineage>
        <taxon>Bacteria</taxon>
        <taxon>Pseudomonadati</taxon>
        <taxon>Bacteroidota</taxon>
        <taxon>Flavobacteriia</taxon>
        <taxon>Flavobacteriales</taxon>
        <taxon>Luteibaculaceae</taxon>
        <taxon>Luteibaculum</taxon>
    </lineage>
</organism>